<feature type="signal peptide" evidence="1">
    <location>
        <begin position="1"/>
        <end position="23"/>
    </location>
</feature>
<comment type="caution">
    <text evidence="2">The sequence shown here is derived from an EMBL/GenBank/DDBJ whole genome shotgun (WGS) entry which is preliminary data.</text>
</comment>
<feature type="chain" id="PRO_5025494928" description="Secreted protein" evidence="1">
    <location>
        <begin position="24"/>
        <end position="97"/>
    </location>
</feature>
<organism evidence="2 3">
    <name type="scientific">Phytophthora fragariae</name>
    <dbReference type="NCBI Taxonomy" id="53985"/>
    <lineage>
        <taxon>Eukaryota</taxon>
        <taxon>Sar</taxon>
        <taxon>Stramenopiles</taxon>
        <taxon>Oomycota</taxon>
        <taxon>Peronosporomycetes</taxon>
        <taxon>Peronosporales</taxon>
        <taxon>Peronosporaceae</taxon>
        <taxon>Phytophthora</taxon>
    </lineage>
</organism>
<gene>
    <name evidence="2" type="ORF">PF005_g7994</name>
</gene>
<protein>
    <recommendedName>
        <fullName evidence="4">Secreted protein</fullName>
    </recommendedName>
</protein>
<dbReference type="AlphaFoldDB" id="A0A6A3YI29"/>
<keyword evidence="3" id="KW-1185">Reference proteome</keyword>
<evidence type="ECO:0000313" key="3">
    <source>
        <dbReference type="Proteomes" id="UP000433483"/>
    </source>
</evidence>
<dbReference type="Proteomes" id="UP000433483">
    <property type="component" value="Unassembled WGS sequence"/>
</dbReference>
<evidence type="ECO:0008006" key="4">
    <source>
        <dbReference type="Google" id="ProtNLM"/>
    </source>
</evidence>
<evidence type="ECO:0000256" key="1">
    <source>
        <dbReference type="SAM" id="SignalP"/>
    </source>
</evidence>
<reference evidence="2 3" key="1">
    <citation type="submission" date="2018-08" db="EMBL/GenBank/DDBJ databases">
        <title>Genomic investigation of the strawberry pathogen Phytophthora fragariae indicates pathogenicity is determined by transcriptional variation in three key races.</title>
        <authorList>
            <person name="Adams T.M."/>
            <person name="Armitage A.D."/>
            <person name="Sobczyk M.K."/>
            <person name="Bates H.J."/>
            <person name="Dunwell J.M."/>
            <person name="Nellist C.F."/>
            <person name="Harrison R.J."/>
        </authorList>
    </citation>
    <scope>NUCLEOTIDE SEQUENCE [LARGE SCALE GENOMIC DNA]</scope>
    <source>
        <strain evidence="2 3">NOV-27</strain>
    </source>
</reference>
<proteinExistence type="predicted"/>
<name>A0A6A3YI29_9STRA</name>
<accession>A0A6A3YI29</accession>
<dbReference type="EMBL" id="QXGB01000330">
    <property type="protein sequence ID" value="KAE9219157.1"/>
    <property type="molecule type" value="Genomic_DNA"/>
</dbReference>
<sequence length="97" mass="10817">MCATHIISDRCHLCLLFSSVCNACIFCIPLSTYRDTPPHSYLSSIAQVRRKARCIKPESLALSNHCVPGASYRANEAWFGLLLRCTCWAVTSQRAPL</sequence>
<keyword evidence="1" id="KW-0732">Signal</keyword>
<evidence type="ECO:0000313" key="2">
    <source>
        <dbReference type="EMBL" id="KAE9219157.1"/>
    </source>
</evidence>